<protein>
    <submittedName>
        <fullName evidence="2">Uncharacterized protein</fullName>
    </submittedName>
</protein>
<dbReference type="EMBL" id="PZQS01000008">
    <property type="protein sequence ID" value="PVD26466.1"/>
    <property type="molecule type" value="Genomic_DNA"/>
</dbReference>
<feature type="compositionally biased region" description="Low complexity" evidence="1">
    <location>
        <begin position="28"/>
        <end position="43"/>
    </location>
</feature>
<feature type="compositionally biased region" description="Low complexity" evidence="1">
    <location>
        <begin position="50"/>
        <end position="73"/>
    </location>
</feature>
<feature type="region of interest" description="Disordered" evidence="1">
    <location>
        <begin position="21"/>
        <end position="73"/>
    </location>
</feature>
<dbReference type="AlphaFoldDB" id="A0A2T7NZA0"/>
<sequence>MAGMTTCSVQAIATHAHSSLALMGSGSGSRTAGSGSNSSSSSSPPIKTEPVQSPSTSASSTPVSPSVRRTPPVGLLNTCNLVQDEKLVVATLATLNSGDPSNIIKQDLRLIIQSRRKAEGKGS</sequence>
<dbReference type="Proteomes" id="UP000245119">
    <property type="component" value="Linkage Group LG8"/>
</dbReference>
<accession>A0A2T7NZA0</accession>
<gene>
    <name evidence="2" type="ORF">C0Q70_14143</name>
</gene>
<dbReference type="STRING" id="400727.A0A2T7NZA0"/>
<comment type="caution">
    <text evidence="2">The sequence shown here is derived from an EMBL/GenBank/DDBJ whole genome shotgun (WGS) entry which is preliminary data.</text>
</comment>
<proteinExistence type="predicted"/>
<keyword evidence="3" id="KW-1185">Reference proteome</keyword>
<name>A0A2T7NZA0_POMCA</name>
<dbReference type="OrthoDB" id="2596881at2759"/>
<reference evidence="2 3" key="1">
    <citation type="submission" date="2018-04" db="EMBL/GenBank/DDBJ databases">
        <title>The genome of golden apple snail Pomacea canaliculata provides insight into stress tolerance and invasive adaptation.</title>
        <authorList>
            <person name="Liu C."/>
            <person name="Liu B."/>
            <person name="Ren Y."/>
            <person name="Zhang Y."/>
            <person name="Wang H."/>
            <person name="Li S."/>
            <person name="Jiang F."/>
            <person name="Yin L."/>
            <person name="Zhang G."/>
            <person name="Qian W."/>
            <person name="Fan W."/>
        </authorList>
    </citation>
    <scope>NUCLEOTIDE SEQUENCE [LARGE SCALE GENOMIC DNA]</scope>
    <source>
        <strain evidence="2">SZHN2017</strain>
        <tissue evidence="2">Muscle</tissue>
    </source>
</reference>
<evidence type="ECO:0000313" key="3">
    <source>
        <dbReference type="Proteomes" id="UP000245119"/>
    </source>
</evidence>
<organism evidence="2 3">
    <name type="scientific">Pomacea canaliculata</name>
    <name type="common">Golden apple snail</name>
    <dbReference type="NCBI Taxonomy" id="400727"/>
    <lineage>
        <taxon>Eukaryota</taxon>
        <taxon>Metazoa</taxon>
        <taxon>Spiralia</taxon>
        <taxon>Lophotrochozoa</taxon>
        <taxon>Mollusca</taxon>
        <taxon>Gastropoda</taxon>
        <taxon>Caenogastropoda</taxon>
        <taxon>Architaenioglossa</taxon>
        <taxon>Ampullarioidea</taxon>
        <taxon>Ampullariidae</taxon>
        <taxon>Pomacea</taxon>
    </lineage>
</organism>
<evidence type="ECO:0000313" key="2">
    <source>
        <dbReference type="EMBL" id="PVD26466.1"/>
    </source>
</evidence>
<evidence type="ECO:0000256" key="1">
    <source>
        <dbReference type="SAM" id="MobiDB-lite"/>
    </source>
</evidence>